<accession>A0A0D2GHD2</accession>
<keyword evidence="3" id="KW-0238">DNA-binding</keyword>
<dbReference type="SMART" id="SM00422">
    <property type="entry name" value="HTH_MERR"/>
    <property type="match status" value="1"/>
</dbReference>
<dbReference type="GO" id="GO:0003700">
    <property type="term" value="F:DNA-binding transcription factor activity"/>
    <property type="evidence" value="ECO:0007669"/>
    <property type="project" value="InterPro"/>
</dbReference>
<comment type="caution">
    <text evidence="6">The sequence shown here is derived from an EMBL/GenBank/DDBJ whole genome shotgun (WGS) entry which is preliminary data.</text>
</comment>
<dbReference type="GO" id="GO:0003677">
    <property type="term" value="F:DNA binding"/>
    <property type="evidence" value="ECO:0007669"/>
    <property type="project" value="UniProtKB-KW"/>
</dbReference>
<dbReference type="InterPro" id="IPR009061">
    <property type="entry name" value="DNA-bd_dom_put_sf"/>
</dbReference>
<evidence type="ECO:0000313" key="7">
    <source>
        <dbReference type="Proteomes" id="UP000032233"/>
    </source>
</evidence>
<dbReference type="PANTHER" id="PTHR30204">
    <property type="entry name" value="REDOX-CYCLING DRUG-SENSING TRANSCRIPTIONAL ACTIVATOR SOXR"/>
    <property type="match status" value="1"/>
</dbReference>
<dbReference type="SUPFAM" id="SSF46955">
    <property type="entry name" value="Putative DNA-binding domain"/>
    <property type="match status" value="1"/>
</dbReference>
<dbReference type="EMBL" id="AZAC01000011">
    <property type="protein sequence ID" value="KIX14322.1"/>
    <property type="molecule type" value="Genomic_DNA"/>
</dbReference>
<dbReference type="FunCoup" id="A0A0D2GHD2">
    <property type="interactions" value="150"/>
</dbReference>
<dbReference type="AlphaFoldDB" id="A0A0D2GHD2"/>
<keyword evidence="4" id="KW-0804">Transcription</keyword>
<evidence type="ECO:0000256" key="3">
    <source>
        <dbReference type="ARBA" id="ARBA00023125"/>
    </source>
</evidence>
<dbReference type="OrthoDB" id="9792348at2"/>
<dbReference type="Proteomes" id="UP000032233">
    <property type="component" value="Unassembled WGS sequence"/>
</dbReference>
<evidence type="ECO:0000256" key="1">
    <source>
        <dbReference type="ARBA" id="ARBA00022491"/>
    </source>
</evidence>
<gene>
    <name evidence="6" type="ORF">X474_08600</name>
</gene>
<sequence length="155" mass="17711">METPLLQIGEVAKRCNTTIRTVRYYLQEGLISEADRSQGGFYLFEEAAVEKVRYICMLREIGLSLQEIKMLIHIRRSSDTGGEAAQHLRERLGEQLKMSEEKIEEFKKLKTEITGTIKVLEGCEGCQNKPRHSTCSKCRVLKDSEKLPAPMKAVY</sequence>
<organism evidence="6 7">
    <name type="scientific">Dethiosulfatarculus sandiegensis</name>
    <dbReference type="NCBI Taxonomy" id="1429043"/>
    <lineage>
        <taxon>Bacteria</taxon>
        <taxon>Pseudomonadati</taxon>
        <taxon>Thermodesulfobacteriota</taxon>
        <taxon>Desulfarculia</taxon>
        <taxon>Desulfarculales</taxon>
        <taxon>Desulfarculaceae</taxon>
        <taxon>Dethiosulfatarculus</taxon>
    </lineage>
</organism>
<dbReference type="PROSITE" id="PS50937">
    <property type="entry name" value="HTH_MERR_2"/>
    <property type="match status" value="1"/>
</dbReference>
<proteinExistence type="predicted"/>
<keyword evidence="1" id="KW-0678">Repressor</keyword>
<reference evidence="6 7" key="1">
    <citation type="submission" date="2013-11" db="EMBL/GenBank/DDBJ databases">
        <title>Metagenomic analysis of a methanogenic consortium involved in long chain n-alkane degradation.</title>
        <authorList>
            <person name="Davidova I.A."/>
            <person name="Callaghan A.V."/>
            <person name="Wawrik B."/>
            <person name="Pruitt S."/>
            <person name="Marks C."/>
            <person name="Duncan K.E."/>
            <person name="Suflita J.M."/>
        </authorList>
    </citation>
    <scope>NUCLEOTIDE SEQUENCE [LARGE SCALE GENOMIC DNA]</scope>
    <source>
        <strain evidence="6 7">SPR</strain>
    </source>
</reference>
<dbReference type="InParanoid" id="A0A0D2GHD2"/>
<evidence type="ECO:0000256" key="4">
    <source>
        <dbReference type="ARBA" id="ARBA00023163"/>
    </source>
</evidence>
<evidence type="ECO:0000256" key="2">
    <source>
        <dbReference type="ARBA" id="ARBA00023015"/>
    </source>
</evidence>
<evidence type="ECO:0000259" key="5">
    <source>
        <dbReference type="PROSITE" id="PS50937"/>
    </source>
</evidence>
<dbReference type="PANTHER" id="PTHR30204:SF69">
    <property type="entry name" value="MERR-FAMILY TRANSCRIPTIONAL REGULATOR"/>
    <property type="match status" value="1"/>
</dbReference>
<keyword evidence="2" id="KW-0805">Transcription regulation</keyword>
<evidence type="ECO:0000313" key="6">
    <source>
        <dbReference type="EMBL" id="KIX14322.1"/>
    </source>
</evidence>
<dbReference type="Pfam" id="PF13411">
    <property type="entry name" value="MerR_1"/>
    <property type="match status" value="1"/>
</dbReference>
<dbReference type="RefSeq" id="WP_044347955.1">
    <property type="nucleotide sequence ID" value="NZ_AZAC01000011.1"/>
</dbReference>
<dbReference type="STRING" id="1429043.X474_08600"/>
<dbReference type="Gene3D" id="1.10.1660.10">
    <property type="match status" value="1"/>
</dbReference>
<dbReference type="InterPro" id="IPR047057">
    <property type="entry name" value="MerR_fam"/>
</dbReference>
<name>A0A0D2GHD2_9BACT</name>
<dbReference type="InterPro" id="IPR000551">
    <property type="entry name" value="MerR-type_HTH_dom"/>
</dbReference>
<feature type="domain" description="HTH merR-type" evidence="5">
    <location>
        <begin position="5"/>
        <end position="74"/>
    </location>
</feature>
<keyword evidence="7" id="KW-1185">Reference proteome</keyword>
<dbReference type="PRINTS" id="PR00040">
    <property type="entry name" value="HTHMERR"/>
</dbReference>
<protein>
    <recommendedName>
        <fullName evidence="5">HTH merR-type domain-containing protein</fullName>
    </recommendedName>
</protein>